<gene>
    <name evidence="1" type="ORF">T190607A01A_11151</name>
</gene>
<name>A0ABP1EIW6_9FLAO</name>
<evidence type="ECO:0000313" key="2">
    <source>
        <dbReference type="Proteomes" id="UP001497416"/>
    </source>
</evidence>
<accession>A0ABP1EIW6</accession>
<dbReference type="PANTHER" id="PTHR35802:SF1">
    <property type="entry name" value="PROTEASE SYNTHASE AND SPORULATION PROTEIN PAI 2"/>
    <property type="match status" value="1"/>
</dbReference>
<evidence type="ECO:0000313" key="1">
    <source>
        <dbReference type="EMBL" id="CAL2081163.1"/>
    </source>
</evidence>
<dbReference type="Gene3D" id="2.30.110.10">
    <property type="entry name" value="Electron Transport, Fmn-binding Protein, Chain A"/>
    <property type="match status" value="1"/>
</dbReference>
<keyword evidence="2" id="KW-1185">Reference proteome</keyword>
<dbReference type="InterPro" id="IPR012349">
    <property type="entry name" value="Split_barrel_FMN-bd"/>
</dbReference>
<proteinExistence type="predicted"/>
<comment type="caution">
    <text evidence="1">The sequence shown here is derived from an EMBL/GenBank/DDBJ whole genome shotgun (WGS) entry which is preliminary data.</text>
</comment>
<dbReference type="Proteomes" id="UP001497416">
    <property type="component" value="Unassembled WGS sequence"/>
</dbReference>
<dbReference type="PANTHER" id="PTHR35802">
    <property type="entry name" value="PROTEASE SYNTHASE AND SPORULATION PROTEIN PAI 2"/>
    <property type="match status" value="1"/>
</dbReference>
<reference evidence="1 2" key="1">
    <citation type="submission" date="2024-05" db="EMBL/GenBank/DDBJ databases">
        <authorList>
            <person name="Duchaud E."/>
        </authorList>
    </citation>
    <scope>NUCLEOTIDE SEQUENCE [LARGE SCALE GENOMIC DNA]</scope>
    <source>
        <strain evidence="1">Ena-SAMPLE-TAB-13-05-2024-13:56:06:370-140302</strain>
    </source>
</reference>
<dbReference type="SUPFAM" id="SSF50475">
    <property type="entry name" value="FMN-binding split barrel"/>
    <property type="match status" value="1"/>
</dbReference>
<dbReference type="InterPro" id="IPR007396">
    <property type="entry name" value="TR_PAI2-type"/>
</dbReference>
<dbReference type="PIRSF" id="PIRSF010372">
    <property type="entry name" value="PaiB"/>
    <property type="match status" value="1"/>
</dbReference>
<sequence length="210" mass="24021">MYNVPSYKEDNVDELLSFINHYPLAFITGLDEKGNFVGTHIPLIVEQREGELCLIGHMMKKTDHYEALFKNNKILVVFNGPNGYVSASWGTNKSKGSTWNYMTVHVNGRISFFEGDQLINLMRDFTLLHENGDSNSPTVYDNLSESYKQRLMPHISGFEIKVEKIEGVFKLSQGVDEETFSNIIEKLEEKNGLDGLLGEEMKKRKEKIFS</sequence>
<protein>
    <submittedName>
        <fullName evidence="1">Transcriptional regulator</fullName>
    </submittedName>
</protein>
<dbReference type="EMBL" id="CAXIXY010000003">
    <property type="protein sequence ID" value="CAL2081163.1"/>
    <property type="molecule type" value="Genomic_DNA"/>
</dbReference>
<organism evidence="1 2">
    <name type="scientific">Tenacibaculum platacis</name>
    <dbReference type="NCBI Taxonomy" id="3137852"/>
    <lineage>
        <taxon>Bacteria</taxon>
        <taxon>Pseudomonadati</taxon>
        <taxon>Bacteroidota</taxon>
        <taxon>Flavobacteriia</taxon>
        <taxon>Flavobacteriales</taxon>
        <taxon>Flavobacteriaceae</taxon>
        <taxon>Tenacibaculum</taxon>
    </lineage>
</organism>
<dbReference type="RefSeq" id="WP_348710978.1">
    <property type="nucleotide sequence ID" value="NZ_CAXIXY010000003.1"/>
</dbReference>
<dbReference type="Pfam" id="PF04299">
    <property type="entry name" value="FMN_bind_2"/>
    <property type="match status" value="1"/>
</dbReference>